<dbReference type="InterPro" id="IPR036388">
    <property type="entry name" value="WH-like_DNA-bd_sf"/>
</dbReference>
<dbReference type="PANTHER" id="PTHR30118">
    <property type="entry name" value="HTH-TYPE TRANSCRIPTIONAL REGULATOR LEUO-RELATED"/>
    <property type="match status" value="1"/>
</dbReference>
<accession>A0A482J2G6</accession>
<organism evidence="6 7">
    <name type="scientific">Cupriavidus metallidurans</name>
    <dbReference type="NCBI Taxonomy" id="119219"/>
    <lineage>
        <taxon>Bacteria</taxon>
        <taxon>Pseudomonadati</taxon>
        <taxon>Pseudomonadota</taxon>
        <taxon>Betaproteobacteria</taxon>
        <taxon>Burkholderiales</taxon>
        <taxon>Burkholderiaceae</taxon>
        <taxon>Cupriavidus</taxon>
    </lineage>
</organism>
<dbReference type="Proteomes" id="UP000253772">
    <property type="component" value="Chromosome c2"/>
</dbReference>
<dbReference type="Pfam" id="PF00126">
    <property type="entry name" value="HTH_1"/>
    <property type="match status" value="1"/>
</dbReference>
<dbReference type="GO" id="GO:0003677">
    <property type="term" value="F:DNA binding"/>
    <property type="evidence" value="ECO:0007669"/>
    <property type="project" value="UniProtKB-KW"/>
</dbReference>
<dbReference type="PANTHER" id="PTHR30118:SF15">
    <property type="entry name" value="TRANSCRIPTIONAL REGULATORY PROTEIN"/>
    <property type="match status" value="1"/>
</dbReference>
<dbReference type="InterPro" id="IPR005119">
    <property type="entry name" value="LysR_subst-bd"/>
</dbReference>
<protein>
    <submittedName>
        <fullName evidence="6">LysR family transcriptional regulator</fullName>
    </submittedName>
</protein>
<evidence type="ECO:0000256" key="1">
    <source>
        <dbReference type="ARBA" id="ARBA00009437"/>
    </source>
</evidence>
<dbReference type="EMBL" id="CP037901">
    <property type="protein sequence ID" value="QBP13200.1"/>
    <property type="molecule type" value="Genomic_DNA"/>
</dbReference>
<name>A0A482J2G6_9BURK</name>
<dbReference type="InterPro" id="IPR050389">
    <property type="entry name" value="LysR-type_TF"/>
</dbReference>
<gene>
    <name evidence="6" type="ORF">DDF84_026550</name>
</gene>
<keyword evidence="3" id="KW-0238">DNA-binding</keyword>
<dbReference type="Gene3D" id="1.10.10.10">
    <property type="entry name" value="Winged helix-like DNA-binding domain superfamily/Winged helix DNA-binding domain"/>
    <property type="match status" value="1"/>
</dbReference>
<dbReference type="InterPro" id="IPR000847">
    <property type="entry name" value="LysR_HTH_N"/>
</dbReference>
<comment type="similarity">
    <text evidence="1">Belongs to the LysR transcriptional regulatory family.</text>
</comment>
<dbReference type="PROSITE" id="PS50931">
    <property type="entry name" value="HTH_LYSR"/>
    <property type="match status" value="1"/>
</dbReference>
<evidence type="ECO:0000313" key="7">
    <source>
        <dbReference type="Proteomes" id="UP000253772"/>
    </source>
</evidence>
<evidence type="ECO:0000259" key="5">
    <source>
        <dbReference type="PROSITE" id="PS50931"/>
    </source>
</evidence>
<keyword evidence="4" id="KW-0804">Transcription</keyword>
<evidence type="ECO:0000256" key="4">
    <source>
        <dbReference type="ARBA" id="ARBA00023163"/>
    </source>
</evidence>
<evidence type="ECO:0000256" key="2">
    <source>
        <dbReference type="ARBA" id="ARBA00023015"/>
    </source>
</evidence>
<dbReference type="Pfam" id="PF03466">
    <property type="entry name" value="LysR_substrate"/>
    <property type="match status" value="1"/>
</dbReference>
<dbReference type="CDD" id="cd08465">
    <property type="entry name" value="PBP2_ToxR"/>
    <property type="match status" value="1"/>
</dbReference>
<feature type="domain" description="HTH lysR-type" evidence="5">
    <location>
        <begin position="7"/>
        <end position="64"/>
    </location>
</feature>
<dbReference type="RefSeq" id="WP_017514638.1">
    <property type="nucleotide sequence ID" value="NZ_CP037901.1"/>
</dbReference>
<evidence type="ECO:0000313" key="6">
    <source>
        <dbReference type="EMBL" id="QBP13200.1"/>
    </source>
</evidence>
<dbReference type="PRINTS" id="PR00039">
    <property type="entry name" value="HTHLYSR"/>
</dbReference>
<reference evidence="6 7" key="1">
    <citation type="submission" date="2019-03" db="EMBL/GenBank/DDBJ databases">
        <title>Comparative insights into the high quality Complete genome sequence of highly metal resistant Cupriavidus metallidurans strain BS1 isolated from a gold-copper mine.</title>
        <authorList>
            <person name="Mazhar H.S."/>
            <person name="Rensing C."/>
        </authorList>
    </citation>
    <scope>NUCLEOTIDE SEQUENCE [LARGE SCALE GENOMIC DNA]</scope>
    <source>
        <strain evidence="6 7">BS1</strain>
    </source>
</reference>
<dbReference type="SUPFAM" id="SSF46785">
    <property type="entry name" value="Winged helix' DNA-binding domain"/>
    <property type="match status" value="1"/>
</dbReference>
<dbReference type="OrthoDB" id="8523210at2"/>
<dbReference type="SUPFAM" id="SSF53850">
    <property type="entry name" value="Periplasmic binding protein-like II"/>
    <property type="match status" value="1"/>
</dbReference>
<dbReference type="Gene3D" id="3.40.190.10">
    <property type="entry name" value="Periplasmic binding protein-like II"/>
    <property type="match status" value="2"/>
</dbReference>
<sequence length="303" mass="33176">MDDLRRIDLNLLLTLHALLTEQHVTRAAVRLHKSQPAVSHALAQLRDIFDDPLLVRRENGLTLTARARGLLGPLDDALSQLNGLVGESTFDAAHARRCFRLALSDYGARSVLPALMRRLRREAPGIDLAVIQAGREAMLAQLADGETDLAIGVFPRLPGDIEVATLFEDHYTSVADRATLPRRGPLSVEDWLARPHVLVAMRPDAPSEIDLALAEAGMQRHVALVLPHWGAALDLVPGTDLILTVATRAVAAAPNRALRAFAPPIALAPVPFQQAWHARRRADPAHRWLRQTVWACSQQPEGT</sequence>
<proteinExistence type="inferred from homology"/>
<dbReference type="AlphaFoldDB" id="A0A482J2G6"/>
<evidence type="ECO:0000256" key="3">
    <source>
        <dbReference type="ARBA" id="ARBA00023125"/>
    </source>
</evidence>
<dbReference type="GO" id="GO:0003700">
    <property type="term" value="F:DNA-binding transcription factor activity"/>
    <property type="evidence" value="ECO:0007669"/>
    <property type="project" value="InterPro"/>
</dbReference>
<dbReference type="InterPro" id="IPR036390">
    <property type="entry name" value="WH_DNA-bd_sf"/>
</dbReference>
<keyword evidence="2" id="KW-0805">Transcription regulation</keyword>